<name>A0A0E0DJ63_9ORYZ</name>
<reference evidence="1" key="1">
    <citation type="submission" date="2015-04" db="UniProtKB">
        <authorList>
            <consortium name="EnsemblPlants"/>
        </authorList>
    </citation>
    <scope>IDENTIFICATION</scope>
</reference>
<dbReference type="EnsemblPlants" id="OMERI04G22880.1">
    <property type="protein sequence ID" value="OMERI04G22880.1"/>
    <property type="gene ID" value="OMERI04G22880"/>
</dbReference>
<protein>
    <submittedName>
        <fullName evidence="1">Uncharacterized protein</fullName>
    </submittedName>
</protein>
<evidence type="ECO:0000313" key="2">
    <source>
        <dbReference type="Proteomes" id="UP000008021"/>
    </source>
</evidence>
<dbReference type="Proteomes" id="UP000008021">
    <property type="component" value="Chromosome 4"/>
</dbReference>
<keyword evidence="2" id="KW-1185">Reference proteome</keyword>
<organism evidence="1">
    <name type="scientific">Oryza meridionalis</name>
    <dbReference type="NCBI Taxonomy" id="40149"/>
    <lineage>
        <taxon>Eukaryota</taxon>
        <taxon>Viridiplantae</taxon>
        <taxon>Streptophyta</taxon>
        <taxon>Embryophyta</taxon>
        <taxon>Tracheophyta</taxon>
        <taxon>Spermatophyta</taxon>
        <taxon>Magnoliopsida</taxon>
        <taxon>Liliopsida</taxon>
        <taxon>Poales</taxon>
        <taxon>Poaceae</taxon>
        <taxon>BOP clade</taxon>
        <taxon>Oryzoideae</taxon>
        <taxon>Oryzeae</taxon>
        <taxon>Oryzinae</taxon>
        <taxon>Oryza</taxon>
    </lineage>
</organism>
<reference evidence="1" key="2">
    <citation type="submission" date="2018-05" db="EMBL/GenBank/DDBJ databases">
        <title>OmerRS3 (Oryza meridionalis Reference Sequence Version 3).</title>
        <authorList>
            <person name="Zhang J."/>
            <person name="Kudrna D."/>
            <person name="Lee S."/>
            <person name="Talag J."/>
            <person name="Welchert J."/>
            <person name="Wing R.A."/>
        </authorList>
    </citation>
    <scope>NUCLEOTIDE SEQUENCE [LARGE SCALE GENOMIC DNA]</scope>
    <source>
        <strain evidence="1">cv. OR44</strain>
    </source>
</reference>
<sequence length="108" mass="12143">MIHQRWKGAPVEDHGSDANHTSSHSLFPFRSQLRQLHAAICQCVGDELSDVHILASPMFFVSTYFDKACIIKKHGRSRMPVGRGCATLCVVAYEERWPFPGFQPSESP</sequence>
<dbReference type="Gramene" id="OMERI04G22880.1">
    <property type="protein sequence ID" value="OMERI04G22880.1"/>
    <property type="gene ID" value="OMERI04G22880"/>
</dbReference>
<proteinExistence type="predicted"/>
<evidence type="ECO:0000313" key="1">
    <source>
        <dbReference type="EnsemblPlants" id="OMERI04G22880.1"/>
    </source>
</evidence>
<accession>A0A0E0DJ63</accession>
<dbReference type="AlphaFoldDB" id="A0A0E0DJ63"/>
<dbReference type="HOGENOM" id="CLU_2201187_0_0_1"/>